<dbReference type="EMBL" id="FNBS01000005">
    <property type="protein sequence ID" value="SDF17474.1"/>
    <property type="molecule type" value="Genomic_DNA"/>
</dbReference>
<dbReference type="Proteomes" id="UP000183404">
    <property type="component" value="Unassembled WGS sequence"/>
</dbReference>
<organism evidence="1 2">
    <name type="scientific">Thermoanaerobacter thermohydrosulfuricus</name>
    <name type="common">Clostridium thermohydrosulfuricum</name>
    <dbReference type="NCBI Taxonomy" id="1516"/>
    <lineage>
        <taxon>Bacteria</taxon>
        <taxon>Bacillati</taxon>
        <taxon>Bacillota</taxon>
        <taxon>Clostridia</taxon>
        <taxon>Thermoanaerobacterales</taxon>
        <taxon>Thermoanaerobacteraceae</taxon>
        <taxon>Thermoanaerobacter</taxon>
    </lineage>
</organism>
<proteinExistence type="predicted"/>
<sequence>MKQNKKLIYMPQYEPDIKQMVTALQILLEYEPNNKKEREFILSPKFIELIKKSNP</sequence>
<evidence type="ECO:0000313" key="1">
    <source>
        <dbReference type="EMBL" id="SDF17474.1"/>
    </source>
</evidence>
<gene>
    <name evidence="1" type="ORF">SAMN04244560_00360</name>
</gene>
<reference evidence="1 2" key="1">
    <citation type="submission" date="2016-10" db="EMBL/GenBank/DDBJ databases">
        <authorList>
            <person name="de Groot N.N."/>
        </authorList>
    </citation>
    <scope>NUCLEOTIDE SEQUENCE [LARGE SCALE GENOMIC DNA]</scope>
    <source>
        <strain evidence="1 2">DSM 569</strain>
    </source>
</reference>
<evidence type="ECO:0000313" key="2">
    <source>
        <dbReference type="Proteomes" id="UP000183404"/>
    </source>
</evidence>
<dbReference type="RefSeq" id="WP_167353634.1">
    <property type="nucleotide sequence ID" value="NZ_FNBS01000005.1"/>
</dbReference>
<accession>A0A1G7IY43</accession>
<protein>
    <submittedName>
        <fullName evidence="1">Uncharacterized protein</fullName>
    </submittedName>
</protein>
<dbReference type="AlphaFoldDB" id="A0A1G7IY43"/>
<name>A0A1G7IY43_THETY</name>